<sequence length="404" mass="42726">MARSPRHPAHRDHRRAHRFVAGFFAAALAVIGGVLASEVLRIGGDALERPGVASFYEYADAAVAGDPGTIVKADPLLGAPFAARGWRIMYRSTDLNGDPVVATGVVVVPITPAPPGGRTILSWAHPTTGSARECAPSYGFDPYTGIEGLRALLDRGFAVVATDYTGMGAEGPDSYLIGATEGNNVLDAARAAQHVLGDTVSDRLVLWGHSQGGQAALFAAERATDYAPEFDLEAVAVAAPAANLIDLMSAHLDDISGVTIGSYAFSAYSEIYDEPIDDILTPAAIAIQPQMNELCLLSNIAELHRIGEPVVGDFTTSDPTTTEPWATLLKENSAGSVAFDAPLFIAQGLDDELVVPEDTKDLAEHEASLGIDVTYHEISFATHGTVAYLAIPGLLQWLDRIRVR</sequence>
<dbReference type="InterPro" id="IPR005152">
    <property type="entry name" value="Lipase_secreted"/>
</dbReference>
<dbReference type="Gene3D" id="3.40.50.1820">
    <property type="entry name" value="alpha/beta hydrolase"/>
    <property type="match status" value="2"/>
</dbReference>
<dbReference type="Proteomes" id="UP001501343">
    <property type="component" value="Unassembled WGS sequence"/>
</dbReference>
<comment type="caution">
    <text evidence="1">The sequence shown here is derived from an EMBL/GenBank/DDBJ whole genome shotgun (WGS) entry which is preliminary data.</text>
</comment>
<dbReference type="SUPFAM" id="SSF53474">
    <property type="entry name" value="alpha/beta-Hydrolases"/>
    <property type="match status" value="1"/>
</dbReference>
<keyword evidence="2" id="KW-1185">Reference proteome</keyword>
<name>A0ABP5B4D8_9MICO</name>
<dbReference type="EMBL" id="BAAAOF010000004">
    <property type="protein sequence ID" value="GAA1930407.1"/>
    <property type="molecule type" value="Genomic_DNA"/>
</dbReference>
<dbReference type="PANTHER" id="PTHR34853">
    <property type="match status" value="1"/>
</dbReference>
<proteinExistence type="predicted"/>
<dbReference type="InterPro" id="IPR029058">
    <property type="entry name" value="AB_hydrolase_fold"/>
</dbReference>
<organism evidence="1 2">
    <name type="scientific">Microbacterium aoyamense</name>
    <dbReference type="NCBI Taxonomy" id="344166"/>
    <lineage>
        <taxon>Bacteria</taxon>
        <taxon>Bacillati</taxon>
        <taxon>Actinomycetota</taxon>
        <taxon>Actinomycetes</taxon>
        <taxon>Micrococcales</taxon>
        <taxon>Microbacteriaceae</taxon>
        <taxon>Microbacterium</taxon>
    </lineage>
</organism>
<reference evidence="2" key="1">
    <citation type="journal article" date="2019" name="Int. J. Syst. Evol. Microbiol.">
        <title>The Global Catalogue of Microorganisms (GCM) 10K type strain sequencing project: providing services to taxonomists for standard genome sequencing and annotation.</title>
        <authorList>
            <consortium name="The Broad Institute Genomics Platform"/>
            <consortium name="The Broad Institute Genome Sequencing Center for Infectious Disease"/>
            <person name="Wu L."/>
            <person name="Ma J."/>
        </authorList>
    </citation>
    <scope>NUCLEOTIDE SEQUENCE [LARGE SCALE GENOMIC DNA]</scope>
    <source>
        <strain evidence="2">JCM 14900</strain>
    </source>
</reference>
<dbReference type="Pfam" id="PF03583">
    <property type="entry name" value="LIP"/>
    <property type="match status" value="1"/>
</dbReference>
<accession>A0ABP5B4D8</accession>
<dbReference type="RefSeq" id="WP_248148203.1">
    <property type="nucleotide sequence ID" value="NZ_BAAAOF010000004.1"/>
</dbReference>
<dbReference type="PIRSF" id="PIRSF029171">
    <property type="entry name" value="Esterase_LipA"/>
    <property type="match status" value="1"/>
</dbReference>
<protein>
    <submittedName>
        <fullName evidence="1">Lipase family protein</fullName>
    </submittedName>
</protein>
<dbReference type="PANTHER" id="PTHR34853:SF1">
    <property type="entry name" value="LIPASE 5"/>
    <property type="match status" value="1"/>
</dbReference>
<evidence type="ECO:0000313" key="1">
    <source>
        <dbReference type="EMBL" id="GAA1930407.1"/>
    </source>
</evidence>
<gene>
    <name evidence="1" type="ORF">GCM10009775_23120</name>
</gene>
<evidence type="ECO:0000313" key="2">
    <source>
        <dbReference type="Proteomes" id="UP001501343"/>
    </source>
</evidence>